<dbReference type="AlphaFoldDB" id="A0A6A6XYQ1"/>
<dbReference type="EMBL" id="MU003728">
    <property type="protein sequence ID" value="KAF2801681.1"/>
    <property type="molecule type" value="Genomic_DNA"/>
</dbReference>
<name>A0A6A6XYQ1_9PEZI</name>
<protein>
    <submittedName>
        <fullName evidence="2 4">Uncharacterized protein</fullName>
    </submittedName>
</protein>
<accession>A0A6A6XYQ1</accession>
<reference evidence="4" key="2">
    <citation type="submission" date="2020-04" db="EMBL/GenBank/DDBJ databases">
        <authorList>
            <consortium name="NCBI Genome Project"/>
        </authorList>
    </citation>
    <scope>NUCLEOTIDE SEQUENCE</scope>
    <source>
        <strain evidence="4">CBS 304.34</strain>
    </source>
</reference>
<dbReference type="RefSeq" id="XP_033568645.1">
    <property type="nucleotide sequence ID" value="XM_033722577.1"/>
</dbReference>
<feature type="compositionally biased region" description="Basic and acidic residues" evidence="1">
    <location>
        <begin position="65"/>
        <end position="80"/>
    </location>
</feature>
<feature type="region of interest" description="Disordered" evidence="1">
    <location>
        <begin position="18"/>
        <end position="141"/>
    </location>
</feature>
<evidence type="ECO:0000256" key="1">
    <source>
        <dbReference type="SAM" id="MobiDB-lite"/>
    </source>
</evidence>
<reference evidence="2 4" key="1">
    <citation type="journal article" date="2020" name="Stud. Mycol.">
        <title>101 Dothideomycetes genomes: a test case for predicting lifestyles and emergence of pathogens.</title>
        <authorList>
            <person name="Haridas S."/>
            <person name="Albert R."/>
            <person name="Binder M."/>
            <person name="Bloem J."/>
            <person name="Labutti K."/>
            <person name="Salamov A."/>
            <person name="Andreopoulos B."/>
            <person name="Baker S."/>
            <person name="Barry K."/>
            <person name="Bills G."/>
            <person name="Bluhm B."/>
            <person name="Cannon C."/>
            <person name="Castanera R."/>
            <person name="Culley D."/>
            <person name="Daum C."/>
            <person name="Ezra D."/>
            <person name="Gonzalez J."/>
            <person name="Henrissat B."/>
            <person name="Kuo A."/>
            <person name="Liang C."/>
            <person name="Lipzen A."/>
            <person name="Lutzoni F."/>
            <person name="Magnuson J."/>
            <person name="Mondo S."/>
            <person name="Nolan M."/>
            <person name="Ohm R."/>
            <person name="Pangilinan J."/>
            <person name="Park H.-J."/>
            <person name="Ramirez L."/>
            <person name="Alfaro M."/>
            <person name="Sun H."/>
            <person name="Tritt A."/>
            <person name="Yoshinaga Y."/>
            <person name="Zwiers L.-H."/>
            <person name="Turgeon B."/>
            <person name="Goodwin S."/>
            <person name="Spatafora J."/>
            <person name="Crous P."/>
            <person name="Grigoriev I."/>
        </authorList>
    </citation>
    <scope>NUCLEOTIDE SEQUENCE</scope>
    <source>
        <strain evidence="2 4">CBS 304.34</strain>
    </source>
</reference>
<reference evidence="4" key="3">
    <citation type="submission" date="2025-04" db="UniProtKB">
        <authorList>
            <consortium name="RefSeq"/>
        </authorList>
    </citation>
    <scope>IDENTIFICATION</scope>
    <source>
        <strain evidence="4">CBS 304.34</strain>
    </source>
</reference>
<evidence type="ECO:0000313" key="2">
    <source>
        <dbReference type="EMBL" id="KAF2801681.1"/>
    </source>
</evidence>
<keyword evidence="3" id="KW-1185">Reference proteome</keyword>
<gene>
    <name evidence="2 4" type="ORF">BDZ99DRAFT_483474</name>
</gene>
<evidence type="ECO:0000313" key="3">
    <source>
        <dbReference type="Proteomes" id="UP000504636"/>
    </source>
</evidence>
<proteinExistence type="predicted"/>
<sequence>MNTYQDYPTMLHMPLRPHAYAPPPPAPLSIPGSSKIHYEGNTLRSVKERVEDLQNANVDNTPDGIIRRETEALDAQDREMGSGPEEGSGAGSNDGDEGGENDDDGEDSDGEEDDEGEREGDNESDEEMDSYSESKEEDDCSHKVNRYTLGELLDDHNLCGCNVGHGGKSYKCPCCGEYLELIYEYTKAKETGEWHDTQASIDPGDDATLYYHCHGWRICECRLPNGEIPRVE</sequence>
<evidence type="ECO:0000313" key="4">
    <source>
        <dbReference type="RefSeq" id="XP_033568645.1"/>
    </source>
</evidence>
<dbReference type="OrthoDB" id="10487421at2759"/>
<dbReference type="GeneID" id="54463470"/>
<feature type="compositionally biased region" description="Acidic residues" evidence="1">
    <location>
        <begin position="94"/>
        <end position="139"/>
    </location>
</feature>
<dbReference type="Proteomes" id="UP000504636">
    <property type="component" value="Unplaced"/>
</dbReference>
<organism evidence="2">
    <name type="scientific">Mytilinidion resinicola</name>
    <dbReference type="NCBI Taxonomy" id="574789"/>
    <lineage>
        <taxon>Eukaryota</taxon>
        <taxon>Fungi</taxon>
        <taxon>Dikarya</taxon>
        <taxon>Ascomycota</taxon>
        <taxon>Pezizomycotina</taxon>
        <taxon>Dothideomycetes</taxon>
        <taxon>Pleosporomycetidae</taxon>
        <taxon>Mytilinidiales</taxon>
        <taxon>Mytilinidiaceae</taxon>
        <taxon>Mytilinidion</taxon>
    </lineage>
</organism>